<feature type="region of interest" description="Disordered" evidence="1">
    <location>
        <begin position="280"/>
        <end position="323"/>
    </location>
</feature>
<feature type="compositionally biased region" description="Polar residues" evidence="1">
    <location>
        <begin position="601"/>
        <end position="618"/>
    </location>
</feature>
<evidence type="ECO:0000313" key="4">
    <source>
        <dbReference type="Proteomes" id="UP000799441"/>
    </source>
</evidence>
<reference evidence="3" key="1">
    <citation type="journal article" date="2020" name="Stud. Mycol.">
        <title>101 Dothideomycetes genomes: a test case for predicting lifestyles and emergence of pathogens.</title>
        <authorList>
            <person name="Haridas S."/>
            <person name="Albert R."/>
            <person name="Binder M."/>
            <person name="Bloem J."/>
            <person name="Labutti K."/>
            <person name="Salamov A."/>
            <person name="Andreopoulos B."/>
            <person name="Baker S."/>
            <person name="Barry K."/>
            <person name="Bills G."/>
            <person name="Bluhm B."/>
            <person name="Cannon C."/>
            <person name="Castanera R."/>
            <person name="Culley D."/>
            <person name="Daum C."/>
            <person name="Ezra D."/>
            <person name="Gonzalez J."/>
            <person name="Henrissat B."/>
            <person name="Kuo A."/>
            <person name="Liang C."/>
            <person name="Lipzen A."/>
            <person name="Lutzoni F."/>
            <person name="Magnuson J."/>
            <person name="Mondo S."/>
            <person name="Nolan M."/>
            <person name="Ohm R."/>
            <person name="Pangilinan J."/>
            <person name="Park H.-J."/>
            <person name="Ramirez L."/>
            <person name="Alfaro M."/>
            <person name="Sun H."/>
            <person name="Tritt A."/>
            <person name="Yoshinaga Y."/>
            <person name="Zwiers L.-H."/>
            <person name="Turgeon B."/>
            <person name="Goodwin S."/>
            <person name="Spatafora J."/>
            <person name="Crous P."/>
            <person name="Grigoriev I."/>
        </authorList>
    </citation>
    <scope>NUCLEOTIDE SEQUENCE</scope>
    <source>
        <strain evidence="3">CBS 116435</strain>
    </source>
</reference>
<sequence length="711" mass="75257">MVPPAFFPPSPAQGTEETGTVIRTPTKKRSFSDPPNGPSALQPSPDFRERARHHSKDDNAVPTTPRSSSSTLRRPDSLVRGLSLQMPGRGSLSEGRSGPLSPLLDQHNIYIQAQNQQHSPATSLPRHSRGLDFSRACTNLHHSTVAEQATPDSSPVLTVKGMAVPSRKMSISSMALDSPALGIGSVWGSLNPEKSTVSSSVGSVNMMGSDSESSSSDEDMASIAGDDVEDGIFSTPQVHKLQNPTALTPFAPRETAAPWAAGLANPAYSPAAASLMKSLGRRRLHKNTNRRSRKSSSSASNSGYSSMASPRTTSPPPLRSIESATGTGGYFAWAHGRGSQSRRQSLALGTDGLHLSSGNDSGDEASHPPSTPGVVRRPVTRRGNLLPKTKGFTRIKALLAEEATPVDTDLQREAETIRQVRERDSSVPEYSLEPDRPGTITSQSSPSLLPAVPEAAQEDFGKDLDLDNTPNPFKPNGNGLGVRFGGRNHSVGGTDFWSRFDNRVDLRTPPPPTFPRHSNSAISDINMDSPATDAGSGSQFPPPRLRAASSASETTTFGDNPPPNPNGNGVNDDVHIKKFKRRREDDFDIATIKRRAVSPGMSVQNSPILAQSPSNSAGQHRDSLSWGQPPEKKATGNGGSKDSNGGVNGSSDASERPSGSLLTQIRSGSQGSNVSSASQNVGSTGLVTQGRKLGLQGMMDTNDGLMKMSIE</sequence>
<organism evidence="3 4">
    <name type="scientific">Polychaeton citri CBS 116435</name>
    <dbReference type="NCBI Taxonomy" id="1314669"/>
    <lineage>
        <taxon>Eukaryota</taxon>
        <taxon>Fungi</taxon>
        <taxon>Dikarya</taxon>
        <taxon>Ascomycota</taxon>
        <taxon>Pezizomycotina</taxon>
        <taxon>Dothideomycetes</taxon>
        <taxon>Dothideomycetidae</taxon>
        <taxon>Capnodiales</taxon>
        <taxon>Capnodiaceae</taxon>
        <taxon>Polychaeton</taxon>
    </lineage>
</organism>
<feature type="compositionally biased region" description="Basic residues" evidence="1">
    <location>
        <begin position="280"/>
        <end position="294"/>
    </location>
</feature>
<dbReference type="Proteomes" id="UP000799441">
    <property type="component" value="Unassembled WGS sequence"/>
</dbReference>
<feature type="region of interest" description="Disordered" evidence="1">
    <location>
        <begin position="598"/>
        <end position="685"/>
    </location>
</feature>
<feature type="compositionally biased region" description="Low complexity" evidence="1">
    <location>
        <begin position="62"/>
        <end position="72"/>
    </location>
</feature>
<dbReference type="PROSITE" id="PS51486">
    <property type="entry name" value="REKLES"/>
    <property type="match status" value="1"/>
</dbReference>
<dbReference type="EMBL" id="MU003814">
    <property type="protein sequence ID" value="KAF2719199.1"/>
    <property type="molecule type" value="Genomic_DNA"/>
</dbReference>
<feature type="compositionally biased region" description="Pro residues" evidence="1">
    <location>
        <begin position="1"/>
        <end position="11"/>
    </location>
</feature>
<feature type="domain" description="REKLES" evidence="2">
    <location>
        <begin position="615"/>
        <end position="711"/>
    </location>
</feature>
<keyword evidence="4" id="KW-1185">Reference proteome</keyword>
<feature type="region of interest" description="Disordered" evidence="1">
    <location>
        <begin position="187"/>
        <end position="222"/>
    </location>
</feature>
<dbReference type="AlphaFoldDB" id="A0A9P4Q3N8"/>
<protein>
    <recommendedName>
        <fullName evidence="2">REKLES domain-containing protein</fullName>
    </recommendedName>
</protein>
<gene>
    <name evidence="3" type="ORF">K431DRAFT_286932</name>
</gene>
<feature type="compositionally biased region" description="Polar residues" evidence="1">
    <location>
        <begin position="640"/>
        <end position="652"/>
    </location>
</feature>
<evidence type="ECO:0000256" key="1">
    <source>
        <dbReference type="SAM" id="MobiDB-lite"/>
    </source>
</evidence>
<feature type="compositionally biased region" description="Low complexity" evidence="1">
    <location>
        <begin position="372"/>
        <end position="383"/>
    </location>
</feature>
<feature type="compositionally biased region" description="Low complexity" evidence="1">
    <location>
        <begin position="295"/>
        <end position="312"/>
    </location>
</feature>
<evidence type="ECO:0000259" key="2">
    <source>
        <dbReference type="PROSITE" id="PS51486"/>
    </source>
</evidence>
<feature type="region of interest" description="Disordered" evidence="1">
    <location>
        <begin position="495"/>
        <end position="573"/>
    </location>
</feature>
<feature type="compositionally biased region" description="Polar residues" evidence="1">
    <location>
        <begin position="12"/>
        <end position="23"/>
    </location>
</feature>
<feature type="region of interest" description="Disordered" evidence="1">
    <location>
        <begin position="419"/>
        <end position="447"/>
    </location>
</feature>
<feature type="compositionally biased region" description="Low complexity" evidence="1">
    <location>
        <begin position="195"/>
        <end position="214"/>
    </location>
</feature>
<feature type="compositionally biased region" description="Low complexity" evidence="1">
    <location>
        <begin position="667"/>
        <end position="683"/>
    </location>
</feature>
<accession>A0A9P4Q3N8</accession>
<feature type="region of interest" description="Disordered" evidence="1">
    <location>
        <begin position="350"/>
        <end position="388"/>
    </location>
</feature>
<dbReference type="PANTHER" id="PTHR42106">
    <property type="entry name" value="CHROMOSOME 10, WHOLE GENOME SHOTGUN SEQUENCE"/>
    <property type="match status" value="1"/>
</dbReference>
<dbReference type="PANTHER" id="PTHR42106:SF1">
    <property type="match status" value="1"/>
</dbReference>
<evidence type="ECO:0000313" key="3">
    <source>
        <dbReference type="EMBL" id="KAF2719199.1"/>
    </source>
</evidence>
<comment type="caution">
    <text evidence="3">The sequence shown here is derived from an EMBL/GenBank/DDBJ whole genome shotgun (WGS) entry which is preliminary data.</text>
</comment>
<proteinExistence type="predicted"/>
<dbReference type="OrthoDB" id="340550at2759"/>
<feature type="region of interest" description="Disordered" evidence="1">
    <location>
        <begin position="1"/>
        <end position="103"/>
    </location>
</feature>
<dbReference type="InterPro" id="IPR023334">
    <property type="entry name" value="REKLES_domain"/>
</dbReference>
<name>A0A9P4Q3N8_9PEZI</name>